<protein>
    <recommendedName>
        <fullName evidence="3">Protein Wnt</fullName>
    </recommendedName>
</protein>
<name>A0ABV0MSJ6_9TELE</name>
<evidence type="ECO:0000313" key="2">
    <source>
        <dbReference type="Proteomes" id="UP001476798"/>
    </source>
</evidence>
<evidence type="ECO:0000313" key="1">
    <source>
        <dbReference type="EMBL" id="MEQ2161594.1"/>
    </source>
</evidence>
<comment type="caution">
    <text evidence="1">The sequence shown here is derived from an EMBL/GenBank/DDBJ whole genome shotgun (WGS) entry which is preliminary data.</text>
</comment>
<dbReference type="EMBL" id="JAHRIO010010663">
    <property type="protein sequence ID" value="MEQ2161594.1"/>
    <property type="molecule type" value="Genomic_DNA"/>
</dbReference>
<organism evidence="1 2">
    <name type="scientific">Goodea atripinnis</name>
    <dbReference type="NCBI Taxonomy" id="208336"/>
    <lineage>
        <taxon>Eukaryota</taxon>
        <taxon>Metazoa</taxon>
        <taxon>Chordata</taxon>
        <taxon>Craniata</taxon>
        <taxon>Vertebrata</taxon>
        <taxon>Euteleostomi</taxon>
        <taxon>Actinopterygii</taxon>
        <taxon>Neopterygii</taxon>
        <taxon>Teleostei</taxon>
        <taxon>Neoteleostei</taxon>
        <taxon>Acanthomorphata</taxon>
        <taxon>Ovalentaria</taxon>
        <taxon>Atherinomorphae</taxon>
        <taxon>Cyprinodontiformes</taxon>
        <taxon>Goodeidae</taxon>
        <taxon>Goodea</taxon>
    </lineage>
</organism>
<sequence>MWSKVRWVSGLNRGRATAMHRTSNHAHTLMPKRNLERPINPTIMFGLYEEARVPREKPRMCRDNMETLCLKGPGWDSDPGVSCCKATALTTPHKLKLNKSSENTS</sequence>
<evidence type="ECO:0008006" key="3">
    <source>
        <dbReference type="Google" id="ProtNLM"/>
    </source>
</evidence>
<keyword evidence="2" id="KW-1185">Reference proteome</keyword>
<dbReference type="Proteomes" id="UP001476798">
    <property type="component" value="Unassembled WGS sequence"/>
</dbReference>
<accession>A0ABV0MSJ6</accession>
<gene>
    <name evidence="1" type="ORF">GOODEAATRI_011049</name>
</gene>
<reference evidence="1 2" key="1">
    <citation type="submission" date="2021-06" db="EMBL/GenBank/DDBJ databases">
        <authorList>
            <person name="Palmer J.M."/>
        </authorList>
    </citation>
    <scope>NUCLEOTIDE SEQUENCE [LARGE SCALE GENOMIC DNA]</scope>
    <source>
        <strain evidence="1 2">GA_2019</strain>
        <tissue evidence="1">Muscle</tissue>
    </source>
</reference>
<proteinExistence type="predicted"/>